<gene>
    <name evidence="1" type="ORF">LSS_12499</name>
</gene>
<accession>K8Y9P7</accession>
<evidence type="ECO:0000313" key="1">
    <source>
        <dbReference type="EMBL" id="EKT86395.1"/>
    </source>
</evidence>
<dbReference type="AlphaFoldDB" id="K8Y9P7"/>
<reference evidence="1 2" key="1">
    <citation type="journal article" date="2012" name="Gene">
        <title>Sequence of Leptospira santarosai serovar Shermani genome and prediction of virulence-associated genes.</title>
        <authorList>
            <person name="Chou L.F."/>
            <person name="Chen Y.T."/>
            <person name="Lu C.W."/>
            <person name="Ko Y.C."/>
            <person name="Tang C.Y."/>
            <person name="Pan M.J."/>
            <person name="Tian Y.C."/>
            <person name="Chiu C.H."/>
            <person name="Hung C.C."/>
            <person name="Yang C.W."/>
        </authorList>
    </citation>
    <scope>NUCLEOTIDE SEQUENCE [LARGE SCALE GENOMIC DNA]</scope>
    <source>
        <strain evidence="1">LT 821</strain>
    </source>
</reference>
<evidence type="ECO:0000313" key="2">
    <source>
        <dbReference type="Proteomes" id="UP000035800"/>
    </source>
</evidence>
<organism evidence="1 2">
    <name type="scientific">Leptospira santarosai serovar Shermani str. LT 821</name>
    <dbReference type="NCBI Taxonomy" id="758847"/>
    <lineage>
        <taxon>Bacteria</taxon>
        <taxon>Pseudomonadati</taxon>
        <taxon>Spirochaetota</taxon>
        <taxon>Spirochaetia</taxon>
        <taxon>Leptospirales</taxon>
        <taxon>Leptospiraceae</taxon>
        <taxon>Leptospira</taxon>
    </lineage>
</organism>
<protein>
    <submittedName>
        <fullName evidence="1">Uncharacterized protein</fullName>
    </submittedName>
</protein>
<sequence length="35" mass="4224">MKVFEENLPTIRIGFDIRLIFRFLDFPVHKGEESE</sequence>
<dbReference type="Proteomes" id="UP000035800">
    <property type="component" value="Chromosome I"/>
</dbReference>
<proteinExistence type="predicted"/>
<dbReference type="KEGG" id="lst:LSS_12499"/>
<dbReference type="EMBL" id="CP006694">
    <property type="protein sequence ID" value="EKT86395.1"/>
    <property type="molecule type" value="Genomic_DNA"/>
</dbReference>
<reference evidence="1 2" key="2">
    <citation type="journal article" date="2014" name="Emerg. Microbes Infect.">
        <title>Potential impact on kidney infection: a whole-genome analysis of Leptospira santarosai serovar Shermani.</title>
        <authorList>
            <person name="Chou L.F."/>
            <person name="Chen T.W."/>
            <person name="Ko Y.C."/>
            <person name="Pan M.J."/>
            <person name="Tian Y.C."/>
            <person name="Chiu C.H."/>
            <person name="Tang P."/>
            <person name="Hung C.C."/>
            <person name="Yang C.W."/>
        </authorList>
    </citation>
    <scope>NUCLEOTIDE SEQUENCE</scope>
    <source>
        <strain evidence="1 2">LT 821</strain>
    </source>
</reference>
<name>K8Y9P7_9LEPT</name>
<dbReference type="STRING" id="758847.LSS_12499"/>